<comment type="caution">
    <text evidence="2">The sequence shown here is derived from an EMBL/GenBank/DDBJ whole genome shotgun (WGS) entry which is preliminary data.</text>
</comment>
<organism evidence="2 3">
    <name type="scientific">Oleiharenicola lentus</name>
    <dbReference type="NCBI Taxonomy" id="2508720"/>
    <lineage>
        <taxon>Bacteria</taxon>
        <taxon>Pseudomonadati</taxon>
        <taxon>Verrucomicrobiota</taxon>
        <taxon>Opitutia</taxon>
        <taxon>Opitutales</taxon>
        <taxon>Opitutaceae</taxon>
        <taxon>Oleiharenicola</taxon>
    </lineage>
</organism>
<dbReference type="Proteomes" id="UP000290218">
    <property type="component" value="Unassembled WGS sequence"/>
</dbReference>
<evidence type="ECO:0000313" key="2">
    <source>
        <dbReference type="EMBL" id="RXK53312.1"/>
    </source>
</evidence>
<dbReference type="InterPro" id="IPR031849">
    <property type="entry name" value="DUF5069"/>
</dbReference>
<feature type="domain" description="DUF5069" evidence="1">
    <location>
        <begin position="11"/>
        <end position="142"/>
    </location>
</feature>
<reference evidence="2 3" key="1">
    <citation type="submission" date="2019-01" db="EMBL/GenBank/DDBJ databases">
        <title>Lacunisphaera sp. strain TWA-58.</title>
        <authorList>
            <person name="Chen W.-M."/>
        </authorList>
    </citation>
    <scope>NUCLEOTIDE SEQUENCE [LARGE SCALE GENOMIC DNA]</scope>
    <source>
        <strain evidence="2 3">TWA-58</strain>
    </source>
</reference>
<accession>A0A4Q1C4J1</accession>
<proteinExistence type="predicted"/>
<name>A0A4Q1C4J1_9BACT</name>
<dbReference type="AlphaFoldDB" id="A0A4Q1C4J1"/>
<dbReference type="RefSeq" id="WP_129048901.1">
    <property type="nucleotide sequence ID" value="NZ_SDHX01000002.1"/>
</dbReference>
<protein>
    <submittedName>
        <fullName evidence="2">DUF5069 domain-containing protein</fullName>
    </submittedName>
</protein>
<evidence type="ECO:0000259" key="1">
    <source>
        <dbReference type="Pfam" id="PF16798"/>
    </source>
</evidence>
<gene>
    <name evidence="2" type="ORF">ESB00_16575</name>
</gene>
<dbReference type="OrthoDB" id="9789697at2"/>
<evidence type="ECO:0000313" key="3">
    <source>
        <dbReference type="Proteomes" id="UP000290218"/>
    </source>
</evidence>
<keyword evidence="3" id="KW-1185">Reference proteome</keyword>
<sequence length="150" mass="16788">MVNYHTPNLTQHPPRSPRVRLGGFAHLPRLIDKARATIAGTQGEYIYDCAMDARFWAFTGLKADAFLAEVKTGKCDYDLLNHVLAAMQPKRTPSEIAAWSAWLEQLPPTLPAGREFFNQTHTAIGPRREDIASWCDLLDLEDFVSFGGKS</sequence>
<dbReference type="EMBL" id="SDHX01000002">
    <property type="protein sequence ID" value="RXK53312.1"/>
    <property type="molecule type" value="Genomic_DNA"/>
</dbReference>
<dbReference type="Pfam" id="PF16798">
    <property type="entry name" value="DUF5069"/>
    <property type="match status" value="1"/>
</dbReference>